<organism evidence="8 9">
    <name type="scientific">Salinarimonas soli</name>
    <dbReference type="NCBI Taxonomy" id="1638099"/>
    <lineage>
        <taxon>Bacteria</taxon>
        <taxon>Pseudomonadati</taxon>
        <taxon>Pseudomonadota</taxon>
        <taxon>Alphaproteobacteria</taxon>
        <taxon>Hyphomicrobiales</taxon>
        <taxon>Salinarimonadaceae</taxon>
        <taxon>Salinarimonas</taxon>
    </lineage>
</organism>
<evidence type="ECO:0000313" key="9">
    <source>
        <dbReference type="Proteomes" id="UP000323142"/>
    </source>
</evidence>
<dbReference type="Proteomes" id="UP000323142">
    <property type="component" value="Unassembled WGS sequence"/>
</dbReference>
<evidence type="ECO:0000256" key="2">
    <source>
        <dbReference type="ARBA" id="ARBA00022692"/>
    </source>
</evidence>
<feature type="region of interest" description="Disordered" evidence="5">
    <location>
        <begin position="1"/>
        <end position="46"/>
    </location>
</feature>
<dbReference type="AlphaFoldDB" id="A0A5B2VC03"/>
<reference evidence="8 9" key="1">
    <citation type="submission" date="2019-09" db="EMBL/GenBank/DDBJ databases">
        <title>Salinarimonas rosea gen. nov., sp. nov., a new member of the a-2 subgroup of the Proteobacteria.</title>
        <authorList>
            <person name="Liu J."/>
        </authorList>
    </citation>
    <scope>NUCLEOTIDE SEQUENCE [LARGE SCALE GENOMIC DNA]</scope>
    <source>
        <strain evidence="8 9">BN140002</strain>
    </source>
</reference>
<sequence length="160" mass="17048">MSANGDSRPEVLRDSAEKLAQTSESVSASSQELTSSTEKLKDSADRRTELAADRTVLAAERTYAAWIRTGLASLASGIGAKKLLDGVVHEWLIIGTGSLLVLFSAMCFVVAVWRELFPGVTSPDPSVRRLPPVLLIISNGFLTLVAIAALFGIWFGRTGG</sequence>
<evidence type="ECO:0000256" key="5">
    <source>
        <dbReference type="SAM" id="MobiDB-lite"/>
    </source>
</evidence>
<feature type="compositionally biased region" description="Polar residues" evidence="5">
    <location>
        <begin position="20"/>
        <end position="37"/>
    </location>
</feature>
<evidence type="ECO:0000256" key="4">
    <source>
        <dbReference type="ARBA" id="ARBA00023136"/>
    </source>
</evidence>
<dbReference type="InterPro" id="IPR003807">
    <property type="entry name" value="DUF202"/>
</dbReference>
<evidence type="ECO:0000256" key="1">
    <source>
        <dbReference type="ARBA" id="ARBA00004127"/>
    </source>
</evidence>
<evidence type="ECO:0000313" key="8">
    <source>
        <dbReference type="EMBL" id="KAA2236494.1"/>
    </source>
</evidence>
<comment type="caution">
    <text evidence="8">The sequence shown here is derived from an EMBL/GenBank/DDBJ whole genome shotgun (WGS) entry which is preliminary data.</text>
</comment>
<keyword evidence="3 6" id="KW-1133">Transmembrane helix</keyword>
<proteinExistence type="predicted"/>
<evidence type="ECO:0000256" key="3">
    <source>
        <dbReference type="ARBA" id="ARBA00022989"/>
    </source>
</evidence>
<dbReference type="GO" id="GO:0012505">
    <property type="term" value="C:endomembrane system"/>
    <property type="evidence" value="ECO:0007669"/>
    <property type="project" value="UniProtKB-SubCell"/>
</dbReference>
<comment type="subcellular location">
    <subcellularLocation>
        <location evidence="1">Endomembrane system</location>
        <topology evidence="1">Multi-pass membrane protein</topology>
    </subcellularLocation>
</comment>
<evidence type="ECO:0000259" key="7">
    <source>
        <dbReference type="Pfam" id="PF02656"/>
    </source>
</evidence>
<feature type="compositionally biased region" description="Basic and acidic residues" evidence="5">
    <location>
        <begin position="7"/>
        <end position="17"/>
    </location>
</feature>
<gene>
    <name evidence="8" type="ORF">F0L46_15035</name>
</gene>
<dbReference type="EMBL" id="VUOA01000027">
    <property type="protein sequence ID" value="KAA2236494.1"/>
    <property type="molecule type" value="Genomic_DNA"/>
</dbReference>
<keyword evidence="4 6" id="KW-0472">Membrane</keyword>
<evidence type="ECO:0000256" key="6">
    <source>
        <dbReference type="SAM" id="Phobius"/>
    </source>
</evidence>
<feature type="transmembrane region" description="Helical" evidence="6">
    <location>
        <begin position="91"/>
        <end position="113"/>
    </location>
</feature>
<feature type="domain" description="DUF202" evidence="7">
    <location>
        <begin position="54"/>
        <end position="114"/>
    </location>
</feature>
<reference evidence="8 9" key="2">
    <citation type="submission" date="2019-09" db="EMBL/GenBank/DDBJ databases">
        <authorList>
            <person name="Jin C."/>
        </authorList>
    </citation>
    <scope>NUCLEOTIDE SEQUENCE [LARGE SCALE GENOMIC DNA]</scope>
    <source>
        <strain evidence="8 9">BN140002</strain>
    </source>
</reference>
<name>A0A5B2VC03_9HYPH</name>
<protein>
    <submittedName>
        <fullName evidence="8">DUF202 domain-containing protein</fullName>
    </submittedName>
</protein>
<keyword evidence="2 6" id="KW-0812">Transmembrane</keyword>
<dbReference type="OrthoDB" id="582337at2"/>
<feature type="transmembrane region" description="Helical" evidence="6">
    <location>
        <begin position="133"/>
        <end position="155"/>
    </location>
</feature>
<keyword evidence="9" id="KW-1185">Reference proteome</keyword>
<dbReference type="Pfam" id="PF02656">
    <property type="entry name" value="DUF202"/>
    <property type="match status" value="1"/>
</dbReference>
<accession>A0A5B2VC03</accession>